<comment type="subcellular location">
    <subcellularLocation>
        <location evidence="1">Membrane</location>
        <topology evidence="1">Multi-pass membrane protein</topology>
    </subcellularLocation>
</comment>
<dbReference type="RefSeq" id="WP_273160836.1">
    <property type="nucleotide sequence ID" value="NZ_JABZSJ010000058.1"/>
</dbReference>
<dbReference type="EMBL" id="JABZSJ010000058">
    <property type="protein sequence ID" value="MBF1384991.1"/>
    <property type="molecule type" value="Genomic_DNA"/>
</dbReference>
<dbReference type="InterPro" id="IPR052185">
    <property type="entry name" value="IPC_Synthase-Related"/>
</dbReference>
<evidence type="ECO:0000256" key="2">
    <source>
        <dbReference type="ARBA" id="ARBA00022692"/>
    </source>
</evidence>
<feature type="transmembrane region" description="Helical" evidence="5">
    <location>
        <begin position="247"/>
        <end position="265"/>
    </location>
</feature>
<reference evidence="7" key="1">
    <citation type="submission" date="2020-04" db="EMBL/GenBank/DDBJ databases">
        <title>Deep metagenomics examines the oral microbiome during advanced dental caries in children, revealing novel taxa and co-occurrences with host molecules.</title>
        <authorList>
            <person name="Baker J.L."/>
            <person name="Morton J.T."/>
            <person name="Dinis M."/>
            <person name="Alvarez R."/>
            <person name="Tran N.C."/>
            <person name="Knight R."/>
            <person name="Edlund A."/>
        </authorList>
    </citation>
    <scope>NUCLEOTIDE SEQUENCE</scope>
    <source>
        <strain evidence="7">JCVI_44_bin.5</strain>
    </source>
</reference>
<evidence type="ECO:0000313" key="8">
    <source>
        <dbReference type="Proteomes" id="UP000771736"/>
    </source>
</evidence>
<feature type="transmembrane region" description="Helical" evidence="5">
    <location>
        <begin position="53"/>
        <end position="71"/>
    </location>
</feature>
<proteinExistence type="predicted"/>
<evidence type="ECO:0000256" key="3">
    <source>
        <dbReference type="ARBA" id="ARBA00022989"/>
    </source>
</evidence>
<keyword evidence="3 5" id="KW-1133">Transmembrane helix</keyword>
<feature type="transmembrane region" description="Helical" evidence="5">
    <location>
        <begin position="21"/>
        <end position="41"/>
    </location>
</feature>
<dbReference type="InterPro" id="IPR036938">
    <property type="entry name" value="PAP2/HPO_sf"/>
</dbReference>
<feature type="domain" description="Inositolphosphotransferase Aur1/Ipt1" evidence="6">
    <location>
        <begin position="135"/>
        <end position="309"/>
    </location>
</feature>
<evidence type="ECO:0000313" key="7">
    <source>
        <dbReference type="EMBL" id="MBF1384991.1"/>
    </source>
</evidence>
<evidence type="ECO:0000259" key="6">
    <source>
        <dbReference type="Pfam" id="PF14378"/>
    </source>
</evidence>
<feature type="transmembrane region" description="Helical" evidence="5">
    <location>
        <begin position="140"/>
        <end position="158"/>
    </location>
</feature>
<evidence type="ECO:0000256" key="5">
    <source>
        <dbReference type="SAM" id="Phobius"/>
    </source>
</evidence>
<dbReference type="Pfam" id="PF14378">
    <property type="entry name" value="PAP2_3"/>
    <property type="match status" value="1"/>
</dbReference>
<evidence type="ECO:0000256" key="1">
    <source>
        <dbReference type="ARBA" id="ARBA00004141"/>
    </source>
</evidence>
<feature type="transmembrane region" description="Helical" evidence="5">
    <location>
        <begin position="167"/>
        <end position="189"/>
    </location>
</feature>
<organism evidence="7 8">
    <name type="scientific">Prevotella aurantiaca</name>
    <dbReference type="NCBI Taxonomy" id="596085"/>
    <lineage>
        <taxon>Bacteria</taxon>
        <taxon>Pseudomonadati</taxon>
        <taxon>Bacteroidota</taxon>
        <taxon>Bacteroidia</taxon>
        <taxon>Bacteroidales</taxon>
        <taxon>Prevotellaceae</taxon>
        <taxon>Prevotella</taxon>
    </lineage>
</organism>
<comment type="caution">
    <text evidence="7">The sequence shown here is derived from an EMBL/GenBank/DDBJ whole genome shotgun (WGS) entry which is preliminary data.</text>
</comment>
<dbReference type="InterPro" id="IPR026841">
    <property type="entry name" value="Aur1/Ipt1"/>
</dbReference>
<accession>A0A930HNJ4</accession>
<evidence type="ECO:0000256" key="4">
    <source>
        <dbReference type="ARBA" id="ARBA00023136"/>
    </source>
</evidence>
<dbReference type="Proteomes" id="UP000771736">
    <property type="component" value="Unassembled WGS sequence"/>
</dbReference>
<protein>
    <submittedName>
        <fullName evidence="7">Phosphatase PAP2 family protein</fullName>
    </submittedName>
</protein>
<name>A0A930HNJ4_9BACT</name>
<dbReference type="Gene3D" id="1.20.144.10">
    <property type="entry name" value="Phosphatidic acid phosphatase type 2/haloperoxidase"/>
    <property type="match status" value="1"/>
</dbReference>
<keyword evidence="2 5" id="KW-0812">Transmembrane</keyword>
<dbReference type="SUPFAM" id="SSF48317">
    <property type="entry name" value="Acid phosphatase/Vanadium-dependent haloperoxidase"/>
    <property type="match status" value="1"/>
</dbReference>
<dbReference type="PANTHER" id="PTHR31310">
    <property type="match status" value="1"/>
</dbReference>
<dbReference type="AlphaFoldDB" id="A0A930HNJ4"/>
<gene>
    <name evidence="7" type="ORF">HXN26_09130</name>
</gene>
<dbReference type="PANTHER" id="PTHR31310:SF7">
    <property type="entry name" value="PA-PHOSPHATASE RELATED-FAMILY PROTEIN DDB_G0268928"/>
    <property type="match status" value="1"/>
</dbReference>
<dbReference type="GO" id="GO:0016020">
    <property type="term" value="C:membrane"/>
    <property type="evidence" value="ECO:0007669"/>
    <property type="project" value="UniProtKB-SubCell"/>
</dbReference>
<feature type="transmembrane region" description="Helical" evidence="5">
    <location>
        <begin position="298"/>
        <end position="315"/>
    </location>
</feature>
<keyword evidence="4 5" id="KW-0472">Membrane</keyword>
<feature type="transmembrane region" description="Helical" evidence="5">
    <location>
        <begin position="272"/>
        <end position="292"/>
    </location>
</feature>
<sequence length="324" mass="37552">MVKFILDLFQIEKKPLKGLMAIEWAAAAYMAFTFILIVFFYTKIEALEAMIYGRMRIIAMTVALWLVYRIFPCRFTRLTRVAAQLGLLAWWYPDTFEFNRLLPNLDHLFAQWEQNIFGCQPALLFSKELPDAIFSELFDMGYAAYYPMIALTVFYYFICRYQEFERVAFIMLASFFIYYVIFIFIPVAGPTFYYKAVGMEKIVAGIFPNIHDYFNFHQDCLPSPGYTDGFFYHLVEDAKAAGERPTAAFPSSHVGISTICMFLIAHARNYKLLAILAPLYFLLCCATVYIQAHYLVDAIAGVISAILVYLPLFYFSKRMVKKGR</sequence>